<organism evidence="14 15">
    <name type="scientific">Malaciobacter molluscorum LMG 25693</name>
    <dbReference type="NCBI Taxonomy" id="870501"/>
    <lineage>
        <taxon>Bacteria</taxon>
        <taxon>Pseudomonadati</taxon>
        <taxon>Campylobacterota</taxon>
        <taxon>Epsilonproteobacteria</taxon>
        <taxon>Campylobacterales</taxon>
        <taxon>Arcobacteraceae</taxon>
        <taxon>Malaciobacter</taxon>
    </lineage>
</organism>
<proteinExistence type="predicted"/>
<keyword evidence="9 13" id="KW-0456">Lyase</keyword>
<evidence type="ECO:0000256" key="1">
    <source>
        <dbReference type="ARBA" id="ARBA00001928"/>
    </source>
</evidence>
<dbReference type="UniPathway" id="UPA00558"/>
<keyword evidence="11" id="KW-0670">Pyruvate</keyword>
<sequence>MHITNLISQYFGKFAKKEFPSFFQKIINSIYVKIFKIDLSEFRKAKYYKSLNDLFTRELAIPRQIDELENNIISPCDSFITQGGKIKEDILFQIKGMEYSLEDLLTYYCTDNFQKVKNGSYINFYLAPSDYHRYHAPIDFVIKKLIHIPGKLYPVNFKYLKKEIELFVQNERVILECISAKGKLFYMVFIGALNVGQMVFNFEPTVETNKNAKDIKYIDYEGVEINKGDALGYFKMGSTIVMIWEEDSVELENLLNQKVKFGQKIATVK</sequence>
<evidence type="ECO:0000313" key="16">
    <source>
        <dbReference type="Proteomes" id="UP000262712"/>
    </source>
</evidence>
<evidence type="ECO:0000256" key="6">
    <source>
        <dbReference type="ARBA" id="ARBA00023098"/>
    </source>
</evidence>
<dbReference type="Proteomes" id="UP000221222">
    <property type="component" value="Unassembled WGS sequence"/>
</dbReference>
<evidence type="ECO:0000256" key="9">
    <source>
        <dbReference type="ARBA" id="ARBA00023239"/>
    </source>
</evidence>
<dbReference type="PANTHER" id="PTHR10067:SF6">
    <property type="entry name" value="PHOSPHATIDYLSERINE DECARBOXYLASE PROENZYME, MITOCHONDRIAL"/>
    <property type="match status" value="1"/>
</dbReference>
<evidence type="ECO:0000256" key="5">
    <source>
        <dbReference type="ARBA" id="ARBA00022793"/>
    </source>
</evidence>
<evidence type="ECO:0000256" key="3">
    <source>
        <dbReference type="ARBA" id="ARBA00012243"/>
    </source>
</evidence>
<dbReference type="Proteomes" id="UP000262712">
    <property type="component" value="Chromosome"/>
</dbReference>
<dbReference type="AlphaFoldDB" id="A0A2G1DER3"/>
<protein>
    <recommendedName>
        <fullName evidence="3">phosphatidylserine decarboxylase</fullName>
        <ecNumber evidence="3">4.1.1.65</ecNumber>
    </recommendedName>
</protein>
<comment type="pathway">
    <text evidence="12">Phospholipid metabolism; phosphatidylethanolamine biosynthesis.</text>
</comment>
<keyword evidence="10" id="KW-1208">Phospholipid metabolism</keyword>
<dbReference type="GO" id="GO:0006646">
    <property type="term" value="P:phosphatidylethanolamine biosynthetic process"/>
    <property type="evidence" value="ECO:0007669"/>
    <property type="project" value="UniProtKB-UniPathway"/>
</dbReference>
<keyword evidence="5" id="KW-0210">Decarboxylase</keyword>
<comment type="pathway">
    <text evidence="2">Lipid metabolism.</text>
</comment>
<evidence type="ECO:0000256" key="2">
    <source>
        <dbReference type="ARBA" id="ARBA00005189"/>
    </source>
</evidence>
<keyword evidence="6" id="KW-0443">Lipid metabolism</keyword>
<dbReference type="InterPro" id="IPR003817">
    <property type="entry name" value="PS_Dcarbxylase"/>
</dbReference>
<dbReference type="InterPro" id="IPR033177">
    <property type="entry name" value="PSD-B"/>
</dbReference>
<dbReference type="KEGG" id="amol:AMOL_2575"/>
<evidence type="ECO:0000256" key="8">
    <source>
        <dbReference type="ARBA" id="ARBA00023209"/>
    </source>
</evidence>
<evidence type="ECO:0000313" key="15">
    <source>
        <dbReference type="Proteomes" id="UP000221222"/>
    </source>
</evidence>
<dbReference type="EC" id="4.1.1.65" evidence="3"/>
<evidence type="ECO:0000313" key="14">
    <source>
        <dbReference type="EMBL" id="PHO16975.1"/>
    </source>
</evidence>
<accession>A0A2G1DER3</accession>
<dbReference type="NCBIfam" id="NF003038">
    <property type="entry name" value="PRK03934.1"/>
    <property type="match status" value="1"/>
</dbReference>
<dbReference type="EMBL" id="NXFY01000027">
    <property type="protein sequence ID" value="PHO16975.1"/>
    <property type="molecule type" value="Genomic_DNA"/>
</dbReference>
<evidence type="ECO:0000256" key="11">
    <source>
        <dbReference type="ARBA" id="ARBA00023317"/>
    </source>
</evidence>
<comment type="cofactor">
    <cofactor evidence="1">
        <name>pyruvate</name>
        <dbReference type="ChEBI" id="CHEBI:15361"/>
    </cofactor>
</comment>
<dbReference type="Pfam" id="PF02666">
    <property type="entry name" value="PS_Dcarbxylase"/>
    <property type="match status" value="1"/>
</dbReference>
<gene>
    <name evidence="13" type="primary">psd</name>
    <name evidence="13" type="ORF">AMOL_2575</name>
    <name evidence="14" type="ORF">CPU12_12730</name>
</gene>
<name>A0A2G1DER3_9BACT</name>
<keyword evidence="8" id="KW-0594">Phospholipid biosynthesis</keyword>
<dbReference type="EMBL" id="CP032098">
    <property type="protein sequence ID" value="AXX93514.1"/>
    <property type="molecule type" value="Genomic_DNA"/>
</dbReference>
<keyword evidence="15" id="KW-1185">Reference proteome</keyword>
<reference evidence="14 15" key="1">
    <citation type="submission" date="2017-09" db="EMBL/GenBank/DDBJ databases">
        <title>Arcobacter canalis sp. nov., a new species isolated from a water canal contaminated with urban sewage.</title>
        <authorList>
            <person name="Perez-Cataluna A."/>
            <person name="Salas-Masso N."/>
            <person name="Figueras M.J."/>
        </authorList>
    </citation>
    <scope>NUCLEOTIDE SEQUENCE [LARGE SCALE GENOMIC DNA]</scope>
    <source>
        <strain evidence="14 15">F98-3</strain>
    </source>
</reference>
<evidence type="ECO:0000256" key="10">
    <source>
        <dbReference type="ARBA" id="ARBA00023264"/>
    </source>
</evidence>
<dbReference type="NCBIfam" id="TIGR00163">
    <property type="entry name" value="PS_decarb"/>
    <property type="match status" value="1"/>
</dbReference>
<evidence type="ECO:0000256" key="12">
    <source>
        <dbReference type="ARBA" id="ARBA00024326"/>
    </source>
</evidence>
<keyword evidence="4" id="KW-0444">Lipid biosynthesis</keyword>
<dbReference type="PANTHER" id="PTHR10067">
    <property type="entry name" value="PHOSPHATIDYLSERINE DECARBOXYLASE"/>
    <property type="match status" value="1"/>
</dbReference>
<evidence type="ECO:0000313" key="13">
    <source>
        <dbReference type="EMBL" id="AXX93514.1"/>
    </source>
</evidence>
<reference evidence="13 16" key="2">
    <citation type="submission" date="2018-08" db="EMBL/GenBank/DDBJ databases">
        <title>Complete genome of the Arcobacter molluscorum type strain LMG 25693.</title>
        <authorList>
            <person name="Miller W.G."/>
            <person name="Yee E."/>
            <person name="Bono J.L."/>
        </authorList>
    </citation>
    <scope>NUCLEOTIDE SEQUENCE [LARGE SCALE GENOMIC DNA]</scope>
    <source>
        <strain evidence="13 16">CECT 7696</strain>
    </source>
</reference>
<evidence type="ECO:0000256" key="4">
    <source>
        <dbReference type="ARBA" id="ARBA00022516"/>
    </source>
</evidence>
<dbReference type="RefSeq" id="WP_099343499.1">
    <property type="nucleotide sequence ID" value="NZ_CP032098.1"/>
</dbReference>
<evidence type="ECO:0000256" key="7">
    <source>
        <dbReference type="ARBA" id="ARBA00023145"/>
    </source>
</evidence>
<keyword evidence="7" id="KW-0865">Zymogen</keyword>
<dbReference type="GO" id="GO:0004609">
    <property type="term" value="F:phosphatidylserine decarboxylase activity"/>
    <property type="evidence" value="ECO:0007669"/>
    <property type="project" value="UniProtKB-EC"/>
</dbReference>